<keyword evidence="2" id="KW-1185">Reference proteome</keyword>
<name>A0ABW5W8Z1_9PSEU</name>
<organism evidence="1 2">
    <name type="scientific">Prauserella oleivorans</name>
    <dbReference type="NCBI Taxonomy" id="1478153"/>
    <lineage>
        <taxon>Bacteria</taxon>
        <taxon>Bacillati</taxon>
        <taxon>Actinomycetota</taxon>
        <taxon>Actinomycetes</taxon>
        <taxon>Pseudonocardiales</taxon>
        <taxon>Pseudonocardiaceae</taxon>
        <taxon>Prauserella</taxon>
    </lineage>
</organism>
<reference evidence="2" key="1">
    <citation type="journal article" date="2019" name="Int. J. Syst. Evol. Microbiol.">
        <title>The Global Catalogue of Microorganisms (GCM) 10K type strain sequencing project: providing services to taxonomists for standard genome sequencing and annotation.</title>
        <authorList>
            <consortium name="The Broad Institute Genomics Platform"/>
            <consortium name="The Broad Institute Genome Sequencing Center for Infectious Disease"/>
            <person name="Wu L."/>
            <person name="Ma J."/>
        </authorList>
    </citation>
    <scope>NUCLEOTIDE SEQUENCE [LARGE SCALE GENOMIC DNA]</scope>
    <source>
        <strain evidence="2">IBRC-M 10906</strain>
    </source>
</reference>
<gene>
    <name evidence="1" type="ORF">ACFS2C_09610</name>
</gene>
<protein>
    <recommendedName>
        <fullName evidence="3">Hemerythrin-like domain-containing protein</fullName>
    </recommendedName>
</protein>
<evidence type="ECO:0008006" key="3">
    <source>
        <dbReference type="Google" id="ProtNLM"/>
    </source>
</evidence>
<evidence type="ECO:0000313" key="2">
    <source>
        <dbReference type="Proteomes" id="UP001597478"/>
    </source>
</evidence>
<dbReference type="Proteomes" id="UP001597478">
    <property type="component" value="Unassembled WGS sequence"/>
</dbReference>
<dbReference type="Gene3D" id="1.20.120.520">
    <property type="entry name" value="nmb1532 protein domain like"/>
    <property type="match status" value="1"/>
</dbReference>
<comment type="caution">
    <text evidence="1">The sequence shown here is derived from an EMBL/GenBank/DDBJ whole genome shotgun (WGS) entry which is preliminary data.</text>
</comment>
<sequence>MRYPALRHTIAKLAEDHQLVALLLGQLEQALDRSVPASELMSHVDGIAPIMESHFRYEERELPDVPAELDPDADPHTMFGPL</sequence>
<dbReference type="RefSeq" id="WP_377514042.1">
    <property type="nucleotide sequence ID" value="NZ_JBHUOF010000011.1"/>
</dbReference>
<proteinExistence type="predicted"/>
<accession>A0ABW5W8Z1</accession>
<dbReference type="EMBL" id="JBHUOF010000011">
    <property type="protein sequence ID" value="MFD2799649.1"/>
    <property type="molecule type" value="Genomic_DNA"/>
</dbReference>
<evidence type="ECO:0000313" key="1">
    <source>
        <dbReference type="EMBL" id="MFD2799649.1"/>
    </source>
</evidence>